<evidence type="ECO:0000313" key="3">
    <source>
        <dbReference type="EMBL" id="CAF3971173.1"/>
    </source>
</evidence>
<name>A0A8S2MRT6_9BILA</name>
<organism evidence="3 4">
    <name type="scientific">Rotaria magnacalcarata</name>
    <dbReference type="NCBI Taxonomy" id="392030"/>
    <lineage>
        <taxon>Eukaryota</taxon>
        <taxon>Metazoa</taxon>
        <taxon>Spiralia</taxon>
        <taxon>Gnathifera</taxon>
        <taxon>Rotifera</taxon>
        <taxon>Eurotatoria</taxon>
        <taxon>Bdelloidea</taxon>
        <taxon>Philodinida</taxon>
        <taxon>Philodinidae</taxon>
        <taxon>Rotaria</taxon>
    </lineage>
</organism>
<dbReference type="Proteomes" id="UP000676336">
    <property type="component" value="Unassembled WGS sequence"/>
</dbReference>
<keyword evidence="1" id="KW-0472">Membrane</keyword>
<comment type="similarity">
    <text evidence="1">Belongs to the pecanex family.</text>
</comment>
<feature type="transmembrane region" description="Helical" evidence="1">
    <location>
        <begin position="341"/>
        <end position="363"/>
    </location>
</feature>
<dbReference type="AlphaFoldDB" id="A0A8S2MRT6"/>
<feature type="transmembrane region" description="Helical" evidence="1">
    <location>
        <begin position="271"/>
        <end position="292"/>
    </location>
</feature>
<feature type="compositionally biased region" description="Basic residues" evidence="2">
    <location>
        <begin position="103"/>
        <end position="119"/>
    </location>
</feature>
<feature type="transmembrane region" description="Helical" evidence="1">
    <location>
        <begin position="438"/>
        <end position="455"/>
    </location>
</feature>
<feature type="transmembrane region" description="Helical" evidence="1">
    <location>
        <begin position="299"/>
        <end position="321"/>
    </location>
</feature>
<feature type="region of interest" description="Disordered" evidence="2">
    <location>
        <begin position="49"/>
        <end position="147"/>
    </location>
</feature>
<feature type="transmembrane region" description="Helical" evidence="1">
    <location>
        <begin position="183"/>
        <end position="202"/>
    </location>
</feature>
<feature type="transmembrane region" description="Helical" evidence="1">
    <location>
        <begin position="558"/>
        <end position="579"/>
    </location>
</feature>
<feature type="transmembrane region" description="Helical" evidence="1">
    <location>
        <begin position="375"/>
        <end position="392"/>
    </location>
</feature>
<dbReference type="InterPro" id="IPR039797">
    <property type="entry name" value="Pecanex"/>
</dbReference>
<dbReference type="GO" id="GO:0016020">
    <property type="term" value="C:membrane"/>
    <property type="evidence" value="ECO:0007669"/>
    <property type="project" value="UniProtKB-SubCell"/>
</dbReference>
<feature type="transmembrane region" description="Helical" evidence="1">
    <location>
        <begin position="526"/>
        <end position="546"/>
    </location>
</feature>
<feature type="non-terminal residue" evidence="3">
    <location>
        <position position="1"/>
    </location>
</feature>
<reference evidence="3" key="1">
    <citation type="submission" date="2021-02" db="EMBL/GenBank/DDBJ databases">
        <authorList>
            <person name="Nowell W R."/>
        </authorList>
    </citation>
    <scope>NUCLEOTIDE SEQUENCE</scope>
</reference>
<evidence type="ECO:0000256" key="1">
    <source>
        <dbReference type="RuleBase" id="RU367089"/>
    </source>
</evidence>
<dbReference type="PANTHER" id="PTHR12372">
    <property type="entry name" value="PECANEX"/>
    <property type="match status" value="1"/>
</dbReference>
<gene>
    <name evidence="3" type="ORF">SMN809_LOCUS10334</name>
</gene>
<keyword evidence="1" id="KW-0812">Transmembrane</keyword>
<feature type="transmembrane region" description="Helical" evidence="1">
    <location>
        <begin position="467"/>
        <end position="487"/>
    </location>
</feature>
<evidence type="ECO:0000256" key="2">
    <source>
        <dbReference type="SAM" id="MobiDB-lite"/>
    </source>
</evidence>
<feature type="compositionally biased region" description="Polar residues" evidence="2">
    <location>
        <begin position="87"/>
        <end position="100"/>
    </location>
</feature>
<accession>A0A8S2MRT6</accession>
<keyword evidence="1" id="KW-1133">Transmembrane helix</keyword>
<feature type="non-terminal residue" evidence="3">
    <location>
        <position position="835"/>
    </location>
</feature>
<comment type="caution">
    <text evidence="3">The sequence shown here is derived from an EMBL/GenBank/DDBJ whole genome shotgun (WGS) entry which is preliminary data.</text>
</comment>
<protein>
    <recommendedName>
        <fullName evidence="1">Pecanex-like protein</fullName>
    </recommendedName>
</protein>
<comment type="subcellular location">
    <subcellularLocation>
        <location evidence="1">Membrane</location>
        <topology evidence="1">Multi-pass membrane protein</topology>
    </subcellularLocation>
</comment>
<evidence type="ECO:0000313" key="4">
    <source>
        <dbReference type="Proteomes" id="UP000676336"/>
    </source>
</evidence>
<dbReference type="PANTHER" id="PTHR12372:SF7">
    <property type="entry name" value="PROTEIN PECANEX"/>
    <property type="match status" value="1"/>
</dbReference>
<sequence>QYDPDSSSQIIDEVEWHNETSPGTVHYFRDENGKLFSYVFGDASCQARMETSDPKPLSDTITRSGSDETEATVEQMPREQITPPHTPSTTIRQSHESSSFFGGRRRRHHHHHRQPHRSRRYEISNSLDSTQQEQQTQHREHQTRIKHRSVKGQTYRLKLFHRDIMVPFDRLWLLTVFDRDRSIAECILCIFLAIIVSIIGIHVLYNDIYYDLEILVYCCVMAASQYSLLKSCQPDVNTPVHGFNRNTAISRAIYFCLFSSLLLLIHKLKIYSWHFILFGIIFSNITVCYMIYNILSIILLCLPLLFLFGLLPQCSTFFLCILENFDMHLFGGTAMVNIPGALHSCLLSIINFIFLSIIGYYGLLIDTSKDHLQNILFSIYCGLTVSICYKLSRGSSNPNVFWNMIKYDLLKMKRIIIQNEDIQDPLPDELRTIVKERLQSDILLCFLICIVVFAAHASTTFTSLQPILNYIICSIVIILGTLFHYVLPQVRKQLPWLLFSEPLIKQADYALFEPTEATKVLFIEKLFVWIIFIEKNILLPCTYLGALSHSAPTVINKFGLLPSILILTLCSMKMLRIGYCNSSRHFLYVLLTTIMTYLMTSKCSETFLLNYFVLSTLTEKLIDFKEKLNFIFVYCAPWQISWGSAFHAIAQPFCIPHSAILVVQCLISALLNSPLMPLLGSAAFISSYPRPIKFWEKNYNTKRIDNTNVQLQAQINEFHCGLDDNNLNAIFYEHLTRVLQTSLCGEIQLGRLGKVNTGDFFILTSDSLNCMIHLIELGNGFITFQLRGLEFKGTYCQQREVEAITEDIDKNRGLCCCEAGRFPHMLSLNAAFTQR</sequence>
<feature type="transmembrane region" description="Helical" evidence="1">
    <location>
        <begin position="248"/>
        <end position="265"/>
    </location>
</feature>
<feature type="transmembrane region" description="Helical" evidence="1">
    <location>
        <begin position="585"/>
        <end position="609"/>
    </location>
</feature>
<dbReference type="EMBL" id="CAJOBI010003503">
    <property type="protein sequence ID" value="CAF3971173.1"/>
    <property type="molecule type" value="Genomic_DNA"/>
</dbReference>
<proteinExistence type="inferred from homology"/>